<organism evidence="3 4">
    <name type="scientific">Mycena sanguinolenta</name>
    <dbReference type="NCBI Taxonomy" id="230812"/>
    <lineage>
        <taxon>Eukaryota</taxon>
        <taxon>Fungi</taxon>
        <taxon>Dikarya</taxon>
        <taxon>Basidiomycota</taxon>
        <taxon>Agaricomycotina</taxon>
        <taxon>Agaricomycetes</taxon>
        <taxon>Agaricomycetidae</taxon>
        <taxon>Agaricales</taxon>
        <taxon>Marasmiineae</taxon>
        <taxon>Mycenaceae</taxon>
        <taxon>Mycena</taxon>
    </lineage>
</organism>
<evidence type="ECO:0000313" key="3">
    <source>
        <dbReference type="EMBL" id="KAF7340515.1"/>
    </source>
</evidence>
<feature type="transmembrane region" description="Helical" evidence="2">
    <location>
        <begin position="67"/>
        <end position="88"/>
    </location>
</feature>
<dbReference type="Proteomes" id="UP000623467">
    <property type="component" value="Unassembled WGS sequence"/>
</dbReference>
<feature type="transmembrane region" description="Helical" evidence="2">
    <location>
        <begin position="100"/>
        <end position="124"/>
    </location>
</feature>
<proteinExistence type="predicted"/>
<keyword evidence="2" id="KW-0472">Membrane</keyword>
<comment type="caution">
    <text evidence="3">The sequence shown here is derived from an EMBL/GenBank/DDBJ whole genome shotgun (WGS) entry which is preliminary data.</text>
</comment>
<feature type="transmembrane region" description="Helical" evidence="2">
    <location>
        <begin position="180"/>
        <end position="209"/>
    </location>
</feature>
<keyword evidence="2" id="KW-1133">Transmembrane helix</keyword>
<name>A0A8H6XFJ2_9AGAR</name>
<gene>
    <name evidence="3" type="ORF">MSAN_02123000</name>
</gene>
<dbReference type="OrthoDB" id="3251871at2759"/>
<evidence type="ECO:0000256" key="1">
    <source>
        <dbReference type="SAM" id="MobiDB-lite"/>
    </source>
</evidence>
<feature type="transmembrane region" description="Helical" evidence="2">
    <location>
        <begin position="239"/>
        <end position="260"/>
    </location>
</feature>
<protein>
    <submittedName>
        <fullName evidence="3">Uncharacterized protein</fullName>
    </submittedName>
</protein>
<feature type="region of interest" description="Disordered" evidence="1">
    <location>
        <begin position="346"/>
        <end position="384"/>
    </location>
</feature>
<evidence type="ECO:0000313" key="4">
    <source>
        <dbReference type="Proteomes" id="UP000623467"/>
    </source>
</evidence>
<dbReference type="AlphaFoldDB" id="A0A8H6XFJ2"/>
<dbReference type="EMBL" id="JACAZH010000030">
    <property type="protein sequence ID" value="KAF7340515.1"/>
    <property type="molecule type" value="Genomic_DNA"/>
</dbReference>
<reference evidence="3" key="1">
    <citation type="submission" date="2020-05" db="EMBL/GenBank/DDBJ databases">
        <title>Mycena genomes resolve the evolution of fungal bioluminescence.</title>
        <authorList>
            <person name="Tsai I.J."/>
        </authorList>
    </citation>
    <scope>NUCLEOTIDE SEQUENCE</scope>
    <source>
        <strain evidence="3">160909Yilan</strain>
    </source>
</reference>
<evidence type="ECO:0000256" key="2">
    <source>
        <dbReference type="SAM" id="Phobius"/>
    </source>
</evidence>
<keyword evidence="2" id="KW-0812">Transmembrane</keyword>
<feature type="transmembrane region" description="Helical" evidence="2">
    <location>
        <begin position="28"/>
        <end position="47"/>
    </location>
</feature>
<keyword evidence="4" id="KW-1185">Reference proteome</keyword>
<sequence>MPSSTPTTISLALDSRSWSPGPPMSNQVLLGLIIPGGGLTTVLLGLYGYAAWKPVSRRYLDRVSFRLLTYALVAHLCFEIIFTIIVFTAHPGRQCALQSFFSNFSLLFSAGMFFSIAVNLPLVLAFNVNGQKMEKYYVGGITLIALVSSLAAYASGILGWDDVGKTCWFHSKDPLATLHWLIGTQTVWILLASLGEVIAFIVIIGYIVVYKLVAKDTPSSYASTPSLSPGSTILRFRNIILRIGLYPLVSCIFNISVTAIEFSSVQIGQETVATSQQKRLNFAGLAIYAGRPLIYGLLAATDPSFIRALRALRHPETDPETLSQIPTPGLEMSTIIYLPQDEFSISDQDKDKDDTAESSLETQGRVEEIPAISTPDINPEPGTGAALIDVMQHI</sequence>
<feature type="transmembrane region" description="Helical" evidence="2">
    <location>
        <begin position="136"/>
        <end position="160"/>
    </location>
</feature>
<accession>A0A8H6XFJ2</accession>
<dbReference type="Gene3D" id="1.20.1070.10">
    <property type="entry name" value="Rhodopsin 7-helix transmembrane proteins"/>
    <property type="match status" value="1"/>
</dbReference>